<feature type="domain" description="DUF559" evidence="1">
    <location>
        <begin position="154"/>
        <end position="235"/>
    </location>
</feature>
<gene>
    <name evidence="2" type="ORF">JTZ10_05310</name>
</gene>
<proteinExistence type="predicted"/>
<evidence type="ECO:0000313" key="3">
    <source>
        <dbReference type="Proteomes" id="UP001195196"/>
    </source>
</evidence>
<dbReference type="Pfam" id="PF04480">
    <property type="entry name" value="DUF559"/>
    <property type="match status" value="1"/>
</dbReference>
<accession>A0AAW4G154</accession>
<evidence type="ECO:0000313" key="2">
    <source>
        <dbReference type="EMBL" id="MBM7277172.1"/>
    </source>
</evidence>
<name>A0AAW4G154_GORRU</name>
<dbReference type="Gene3D" id="3.40.960.10">
    <property type="entry name" value="VSR Endonuclease"/>
    <property type="match status" value="1"/>
</dbReference>
<organism evidence="2 3">
    <name type="scientific">Gordonia rubripertincta</name>
    <name type="common">Rhodococcus corallinus</name>
    <dbReference type="NCBI Taxonomy" id="36822"/>
    <lineage>
        <taxon>Bacteria</taxon>
        <taxon>Bacillati</taxon>
        <taxon>Actinomycetota</taxon>
        <taxon>Actinomycetes</taxon>
        <taxon>Mycobacteriales</taxon>
        <taxon>Gordoniaceae</taxon>
        <taxon>Gordonia</taxon>
    </lineage>
</organism>
<dbReference type="EMBL" id="JAFFGU010000002">
    <property type="protein sequence ID" value="MBM7277172.1"/>
    <property type="molecule type" value="Genomic_DNA"/>
</dbReference>
<evidence type="ECO:0000259" key="1">
    <source>
        <dbReference type="Pfam" id="PF04480"/>
    </source>
</evidence>
<sequence length="261" mass="29557">MNAEVLRQLRRGWYATVTANPTVVAAIKAGGVLSCVAALKLHKVWIPPMDTATHVRGTEDSHRRSSGFCRRYGRPPAATSAVDDVVTALQHAVRCLDHEGVVVVLDSILDRRLMNRAEVITALADCPREIRNLLDKCEWAESGTETMVRIRLRARNIKVSSQVTIDGVGRVDFLVGKRLIIEVDGMKYHANRAQFERDRERDRKAVELGYLVVRLTYNQVVYQWEQVEESILTLIRRREHLADPAEPSTVSQTPHWADEIE</sequence>
<dbReference type="InterPro" id="IPR011335">
    <property type="entry name" value="Restrct_endonuc-II-like"/>
</dbReference>
<protein>
    <submittedName>
        <fullName evidence="2">DUF559 domain-containing protein</fullName>
    </submittedName>
</protein>
<dbReference type="InterPro" id="IPR007569">
    <property type="entry name" value="DUF559"/>
</dbReference>
<comment type="caution">
    <text evidence="2">The sequence shown here is derived from an EMBL/GenBank/DDBJ whole genome shotgun (WGS) entry which is preliminary data.</text>
</comment>
<reference evidence="2" key="1">
    <citation type="submission" date="2021-02" db="EMBL/GenBank/DDBJ databases">
        <title>Taxonomy, biology and ecology of Rhodococcus bacteria occurring in California pistachio and other woody hosts as revealed by genome sequence analyses.</title>
        <authorList>
            <person name="Riely B."/>
            <person name="Gai Y."/>
        </authorList>
    </citation>
    <scope>NUCLEOTIDE SEQUENCE</scope>
    <source>
        <strain evidence="2">BP-295</strain>
    </source>
</reference>
<dbReference type="AlphaFoldDB" id="A0AAW4G154"/>
<dbReference type="SUPFAM" id="SSF52980">
    <property type="entry name" value="Restriction endonuclease-like"/>
    <property type="match status" value="1"/>
</dbReference>
<dbReference type="Proteomes" id="UP001195196">
    <property type="component" value="Unassembled WGS sequence"/>
</dbReference>